<keyword evidence="3" id="KW-1185">Reference proteome</keyword>
<dbReference type="AlphaFoldDB" id="A0A5J6MM65"/>
<evidence type="ECO:0000256" key="1">
    <source>
        <dbReference type="SAM" id="Phobius"/>
    </source>
</evidence>
<dbReference type="KEGG" id="htq:FRZ44_38610"/>
<accession>A0A5J6MM65</accession>
<evidence type="ECO:0000313" key="3">
    <source>
        <dbReference type="Proteomes" id="UP000326202"/>
    </source>
</evidence>
<keyword evidence="1" id="KW-0472">Membrane</keyword>
<sequence>MQTYAVIGGLMLLLGLLFYLVWRFGKSAGASGQLADSSEAALEVEKKMARAGADAPADLNAIEDQARRGEF</sequence>
<keyword evidence="1" id="KW-1133">Transmembrane helix</keyword>
<gene>
    <name evidence="2" type="ORF">FRZ44_38610</name>
</gene>
<organism evidence="2 3">
    <name type="scientific">Hypericibacter terrae</name>
    <dbReference type="NCBI Taxonomy" id="2602015"/>
    <lineage>
        <taxon>Bacteria</taxon>
        <taxon>Pseudomonadati</taxon>
        <taxon>Pseudomonadota</taxon>
        <taxon>Alphaproteobacteria</taxon>
        <taxon>Rhodospirillales</taxon>
        <taxon>Dongiaceae</taxon>
        <taxon>Hypericibacter</taxon>
    </lineage>
</organism>
<evidence type="ECO:0000313" key="2">
    <source>
        <dbReference type="EMBL" id="QEX18554.1"/>
    </source>
</evidence>
<dbReference type="EMBL" id="CP042906">
    <property type="protein sequence ID" value="QEX18554.1"/>
    <property type="molecule type" value="Genomic_DNA"/>
</dbReference>
<keyword evidence="1" id="KW-0812">Transmembrane</keyword>
<dbReference type="OrthoDB" id="9815709at2"/>
<protein>
    <submittedName>
        <fullName evidence="2">Uncharacterized protein</fullName>
    </submittedName>
</protein>
<dbReference type="Proteomes" id="UP000326202">
    <property type="component" value="Chromosome"/>
</dbReference>
<feature type="transmembrane region" description="Helical" evidence="1">
    <location>
        <begin position="6"/>
        <end position="22"/>
    </location>
</feature>
<name>A0A5J6MM65_9PROT</name>
<proteinExistence type="predicted"/>
<reference evidence="2 3" key="1">
    <citation type="submission" date="2019-08" db="EMBL/GenBank/DDBJ databases">
        <title>Hyperibacter terrae gen. nov., sp. nov. and Hyperibacter viscosus sp. nov., two new members in the family Rhodospirillaceae isolated from the rhizosphere of Hypericum perforatum.</title>
        <authorList>
            <person name="Noviana Z."/>
        </authorList>
    </citation>
    <scope>NUCLEOTIDE SEQUENCE [LARGE SCALE GENOMIC DNA]</scope>
    <source>
        <strain evidence="2 3">R5913</strain>
    </source>
</reference>
<dbReference type="RefSeq" id="WP_151178701.1">
    <property type="nucleotide sequence ID" value="NZ_CP042906.1"/>
</dbReference>